<dbReference type="Proteomes" id="UP000009231">
    <property type="component" value="Chromosome"/>
</dbReference>
<dbReference type="GO" id="GO:0032131">
    <property type="term" value="F:alkylated DNA binding"/>
    <property type="evidence" value="ECO:0007669"/>
    <property type="project" value="TreeGrafter"/>
</dbReference>
<dbReference type="SUPFAM" id="SSF48150">
    <property type="entry name" value="DNA-glycosylase"/>
    <property type="match status" value="1"/>
</dbReference>
<name>F6D226_METPW</name>
<gene>
    <name evidence="5" type="ordered locus">MSWAN_0865</name>
</gene>
<dbReference type="GO" id="GO:0043916">
    <property type="term" value="F:DNA-7-methylguanine glycosylase activity"/>
    <property type="evidence" value="ECO:0007669"/>
    <property type="project" value="TreeGrafter"/>
</dbReference>
<evidence type="ECO:0000259" key="4">
    <source>
        <dbReference type="SMART" id="SM00478"/>
    </source>
</evidence>
<dbReference type="InterPro" id="IPR023170">
    <property type="entry name" value="HhH_base_excis_C"/>
</dbReference>
<keyword evidence="5" id="KW-0326">Glycosidase</keyword>
<dbReference type="CDD" id="cd00056">
    <property type="entry name" value="ENDO3c"/>
    <property type="match status" value="1"/>
</dbReference>
<dbReference type="STRING" id="868131.MSWAN_0865"/>
<proteinExistence type="inferred from homology"/>
<dbReference type="GO" id="GO:0006307">
    <property type="term" value="P:DNA alkylation repair"/>
    <property type="evidence" value="ECO:0007669"/>
    <property type="project" value="TreeGrafter"/>
</dbReference>
<keyword evidence="2" id="KW-0227">DNA damage</keyword>
<dbReference type="GO" id="GO:0006285">
    <property type="term" value="P:base-excision repair, AP site formation"/>
    <property type="evidence" value="ECO:0007669"/>
    <property type="project" value="TreeGrafter"/>
</dbReference>
<evidence type="ECO:0000256" key="2">
    <source>
        <dbReference type="ARBA" id="ARBA00022763"/>
    </source>
</evidence>
<dbReference type="PANTHER" id="PTHR43003:SF5">
    <property type="entry name" value="DNA-3-METHYLADENINE GLYCOSYLASE"/>
    <property type="match status" value="1"/>
</dbReference>
<dbReference type="RefSeq" id="WP_013825394.1">
    <property type="nucleotide sequence ID" value="NC_015574.1"/>
</dbReference>
<protein>
    <submittedName>
        <fullName evidence="5">DNA-3-methyladenine glycosylase II</fullName>
        <ecNumber evidence="5">3.2.2.21</ecNumber>
    </submittedName>
</protein>
<dbReference type="InterPro" id="IPR051912">
    <property type="entry name" value="Alkylbase_DNA_Glycosylase/TA"/>
</dbReference>
<dbReference type="GO" id="GO:0032993">
    <property type="term" value="C:protein-DNA complex"/>
    <property type="evidence" value="ECO:0007669"/>
    <property type="project" value="TreeGrafter"/>
</dbReference>
<dbReference type="eggNOG" id="arCOG00464">
    <property type="taxonomic scope" value="Archaea"/>
</dbReference>
<dbReference type="KEGG" id="mew:MSWAN_0865"/>
<dbReference type="HOGENOM" id="CLU_000445_72_3_2"/>
<evidence type="ECO:0000256" key="1">
    <source>
        <dbReference type="ARBA" id="ARBA00010817"/>
    </source>
</evidence>
<dbReference type="EC" id="3.2.2.21" evidence="5"/>
<dbReference type="FunFam" id="1.10.340.30:FF:000004">
    <property type="entry name" value="DNA-3-methyladenine glycosylase II"/>
    <property type="match status" value="1"/>
</dbReference>
<dbReference type="SMART" id="SM00478">
    <property type="entry name" value="ENDO3c"/>
    <property type="match status" value="1"/>
</dbReference>
<dbReference type="GO" id="GO:0008725">
    <property type="term" value="F:DNA-3-methyladenine glycosylase activity"/>
    <property type="evidence" value="ECO:0007669"/>
    <property type="project" value="TreeGrafter"/>
</dbReference>
<dbReference type="InterPro" id="IPR011257">
    <property type="entry name" value="DNA_glycosylase"/>
</dbReference>
<evidence type="ECO:0000313" key="6">
    <source>
        <dbReference type="Proteomes" id="UP000009231"/>
    </source>
</evidence>
<dbReference type="EMBL" id="CP002772">
    <property type="protein sequence ID" value="AEG17892.1"/>
    <property type="molecule type" value="Genomic_DNA"/>
</dbReference>
<evidence type="ECO:0000256" key="3">
    <source>
        <dbReference type="ARBA" id="ARBA00023204"/>
    </source>
</evidence>
<sequence>MSLENEMTSKLDISAISPFNFDLSVRIFSDGDPEIRKYENGMFWQVLRTDQGLVLVTVESEDAENLTVKMESTEELSPKNLKSISNMVNKIFNLDMDLNPFYREIESDDVMNRITDRLHGLKNPTTPTLFEALVDSVAEQQLSLKAAHSIENRVIKSFGPSINIKGKTCYAYPTPEDFAFLELQKLRDCGLSFRKSEYIRDLSLGILNHEIDLDQIGKLNSTQDMIDELCKIRGVGVWTGELAVLRGLGRLDALPADDIGLRRAISHFYRDDVRISADEACEIAHNWGKWKGLAGYYLIVAEIMGLKV</sequence>
<dbReference type="InterPro" id="IPR003265">
    <property type="entry name" value="HhH-GPD_domain"/>
</dbReference>
<dbReference type="Gene3D" id="3.30.310.20">
    <property type="entry name" value="DNA-3-methyladenine glycosylase AlkA, N-terminal domain"/>
    <property type="match status" value="1"/>
</dbReference>
<accession>F6D226</accession>
<dbReference type="GeneID" id="10668367"/>
<dbReference type="InterPro" id="IPR037046">
    <property type="entry name" value="AlkA_N_sf"/>
</dbReference>
<dbReference type="Pfam" id="PF00730">
    <property type="entry name" value="HhH-GPD"/>
    <property type="match status" value="1"/>
</dbReference>
<feature type="domain" description="HhH-GPD" evidence="4">
    <location>
        <begin position="138"/>
        <end position="303"/>
    </location>
</feature>
<reference evidence="5 6" key="1">
    <citation type="journal article" date="2014" name="Int. J. Syst. Evol. Microbiol.">
        <title>Methanobacterium paludis sp. nov. and a novel strain of Methanobacterium lacus isolated from northern peatlands.</title>
        <authorList>
            <person name="Cadillo-Quiroz H."/>
            <person name="Brauer S.L."/>
            <person name="Goodson N."/>
            <person name="Yavitt J.B."/>
            <person name="Zinder S.H."/>
        </authorList>
    </citation>
    <scope>NUCLEOTIDE SEQUENCE [LARGE SCALE GENOMIC DNA]</scope>
    <source>
        <strain evidence="6">DSM 25820 / JCM 18151 / SWAN1</strain>
    </source>
</reference>
<keyword evidence="6" id="KW-1185">Reference proteome</keyword>
<keyword evidence="5" id="KW-0378">Hydrolase</keyword>
<dbReference type="Gene3D" id="1.10.1670.10">
    <property type="entry name" value="Helix-hairpin-Helix base-excision DNA repair enzymes (C-terminal)"/>
    <property type="match status" value="1"/>
</dbReference>
<evidence type="ECO:0000313" key="5">
    <source>
        <dbReference type="EMBL" id="AEG17892.1"/>
    </source>
</evidence>
<dbReference type="Gene3D" id="1.10.340.30">
    <property type="entry name" value="Hypothetical protein, domain 2"/>
    <property type="match status" value="1"/>
</dbReference>
<comment type="similarity">
    <text evidence="1">Belongs to the alkylbase DNA glycosidase AlkA family.</text>
</comment>
<dbReference type="PANTHER" id="PTHR43003">
    <property type="entry name" value="DNA-3-METHYLADENINE GLYCOSYLASE"/>
    <property type="match status" value="1"/>
</dbReference>
<dbReference type="AlphaFoldDB" id="F6D226"/>
<keyword evidence="3" id="KW-0234">DNA repair</keyword>
<organism evidence="5 6">
    <name type="scientific">Methanobacterium paludis (strain DSM 25820 / JCM 18151 / SWAN1)</name>
    <dbReference type="NCBI Taxonomy" id="868131"/>
    <lineage>
        <taxon>Archaea</taxon>
        <taxon>Methanobacteriati</taxon>
        <taxon>Methanobacteriota</taxon>
        <taxon>Methanomada group</taxon>
        <taxon>Methanobacteria</taxon>
        <taxon>Methanobacteriales</taxon>
        <taxon>Methanobacteriaceae</taxon>
        <taxon>Methanobacterium</taxon>
    </lineage>
</organism>